<accession>A6YPL4</accession>
<dbReference type="PROSITE" id="PS51155">
    <property type="entry name" value="CHIT_BIND_RR_2"/>
    <property type="match status" value="1"/>
</dbReference>
<proteinExistence type="evidence at transcript level"/>
<dbReference type="InterPro" id="IPR050468">
    <property type="entry name" value="Cuticle_Struct_Prot"/>
</dbReference>
<reference evidence="4" key="1">
    <citation type="submission" date="2007-05" db="EMBL/GenBank/DDBJ databases">
        <authorList>
            <person name="Douchkov D."/>
            <person name="Schweizer P."/>
        </authorList>
    </citation>
    <scope>NUCLEOTIDE SEQUENCE</scope>
    <source>
        <tissue evidence="4">Salivary gland</tissue>
    </source>
</reference>
<dbReference type="Pfam" id="PF00379">
    <property type="entry name" value="Chitin_bind_4"/>
    <property type="match status" value="1"/>
</dbReference>
<reference evidence="4" key="2">
    <citation type="journal article" date="2008" name="Insect Biochem. Mol. Biol.">
        <title>An insight into the sialome of the blood-sucking bug Triatoma infestans, a vector of Chagas' disease.</title>
        <authorList>
            <person name="Assumpcao T.C."/>
            <person name="Francischetti I.M."/>
            <person name="Andersen J.F."/>
            <person name="Schwarz A."/>
            <person name="Santana J.M."/>
            <person name="Ribeiro J.M."/>
        </authorList>
    </citation>
    <scope>NUCLEOTIDE SEQUENCE</scope>
    <source>
        <tissue evidence="4">Salivary gland</tissue>
    </source>
</reference>
<evidence type="ECO:0000256" key="2">
    <source>
        <dbReference type="SAM" id="MobiDB-lite"/>
    </source>
</evidence>
<sequence length="213" mass="23488">MAYRVLILASAVLSCLAEEDFDFASHYKRPPPAILMHKQALRQDGAFNYVFAAENGLKQGETIAPDGTRTGAYSYVDPEGQTISVKYTAGKDGFKIIEGNHIPKAPAHAAAQPSPQPYQQFQPYQQSRASYNSEELEPVPIYGPNAPNDLSGPMSSEHRSAIPVYERPEPPTFRAPIHRAPSPSQINEYVPRPEDQHKGPHSFGKGYSFEFSG</sequence>
<organism evidence="4">
    <name type="scientific">Triatoma infestans</name>
    <name type="common">Assassin bug</name>
    <dbReference type="NCBI Taxonomy" id="30076"/>
    <lineage>
        <taxon>Eukaryota</taxon>
        <taxon>Metazoa</taxon>
        <taxon>Ecdysozoa</taxon>
        <taxon>Arthropoda</taxon>
        <taxon>Hexapoda</taxon>
        <taxon>Insecta</taxon>
        <taxon>Pterygota</taxon>
        <taxon>Neoptera</taxon>
        <taxon>Paraneoptera</taxon>
        <taxon>Hemiptera</taxon>
        <taxon>Heteroptera</taxon>
        <taxon>Panheteroptera</taxon>
        <taxon>Cimicomorpha</taxon>
        <taxon>Reduviidae</taxon>
        <taxon>Triatominae</taxon>
        <taxon>Triatoma</taxon>
    </lineage>
</organism>
<dbReference type="InterPro" id="IPR000618">
    <property type="entry name" value="Insect_cuticle"/>
</dbReference>
<evidence type="ECO:0000256" key="3">
    <source>
        <dbReference type="SAM" id="SignalP"/>
    </source>
</evidence>
<name>A6YPL4_TRIIF</name>
<keyword evidence="3" id="KW-0732">Signal</keyword>
<feature type="chain" id="PRO_5002703248" evidence="3">
    <location>
        <begin position="18"/>
        <end position="213"/>
    </location>
</feature>
<feature type="region of interest" description="Disordered" evidence="2">
    <location>
        <begin position="166"/>
        <end position="213"/>
    </location>
</feature>
<evidence type="ECO:0000313" key="4">
    <source>
        <dbReference type="EMBL" id="ABR27910.1"/>
    </source>
</evidence>
<evidence type="ECO:0000256" key="1">
    <source>
        <dbReference type="PROSITE-ProRule" id="PRU00497"/>
    </source>
</evidence>
<dbReference type="PANTHER" id="PTHR10380">
    <property type="entry name" value="CUTICLE PROTEIN"/>
    <property type="match status" value="1"/>
</dbReference>
<dbReference type="AlphaFoldDB" id="A6YPL4"/>
<dbReference type="GO" id="GO:0008010">
    <property type="term" value="F:structural constituent of chitin-based larval cuticle"/>
    <property type="evidence" value="ECO:0007669"/>
    <property type="project" value="TreeGrafter"/>
</dbReference>
<dbReference type="PANTHER" id="PTHR10380:SF238">
    <property type="entry name" value="CUTICULAR PROTEIN 65EA-RELATED"/>
    <property type="match status" value="1"/>
</dbReference>
<keyword evidence="1" id="KW-0193">Cuticle</keyword>
<dbReference type="PROSITE" id="PS51257">
    <property type="entry name" value="PROKAR_LIPOPROTEIN"/>
    <property type="match status" value="1"/>
</dbReference>
<dbReference type="EMBL" id="EF639025">
    <property type="protein sequence ID" value="ABR27910.1"/>
    <property type="molecule type" value="mRNA"/>
</dbReference>
<feature type="signal peptide" evidence="3">
    <location>
        <begin position="1"/>
        <end position="17"/>
    </location>
</feature>
<dbReference type="GO" id="GO:0062129">
    <property type="term" value="C:chitin-based extracellular matrix"/>
    <property type="evidence" value="ECO:0007669"/>
    <property type="project" value="TreeGrafter"/>
</dbReference>
<protein>
    <submittedName>
        <fullName evidence="4">Chitin-binding domain containing protein</fullName>
    </submittedName>
</protein>